<protein>
    <submittedName>
        <fullName evidence="1">Uncharacterized protein</fullName>
    </submittedName>
</protein>
<name>A0ABP7I3I2_9ACTN</name>
<organism evidence="1 2">
    <name type="scientific">Sphaerisporangium flaviroseum</name>
    <dbReference type="NCBI Taxonomy" id="509199"/>
    <lineage>
        <taxon>Bacteria</taxon>
        <taxon>Bacillati</taxon>
        <taxon>Actinomycetota</taxon>
        <taxon>Actinomycetes</taxon>
        <taxon>Streptosporangiales</taxon>
        <taxon>Streptosporangiaceae</taxon>
        <taxon>Sphaerisporangium</taxon>
    </lineage>
</organism>
<evidence type="ECO:0000313" key="1">
    <source>
        <dbReference type="EMBL" id="GAA3808650.1"/>
    </source>
</evidence>
<accession>A0ABP7I3I2</accession>
<gene>
    <name evidence="1" type="ORF">GCM10022226_30990</name>
</gene>
<proteinExistence type="predicted"/>
<reference evidence="2" key="1">
    <citation type="journal article" date="2019" name="Int. J. Syst. Evol. Microbiol.">
        <title>The Global Catalogue of Microorganisms (GCM) 10K type strain sequencing project: providing services to taxonomists for standard genome sequencing and annotation.</title>
        <authorList>
            <consortium name="The Broad Institute Genomics Platform"/>
            <consortium name="The Broad Institute Genome Sequencing Center for Infectious Disease"/>
            <person name="Wu L."/>
            <person name="Ma J."/>
        </authorList>
    </citation>
    <scope>NUCLEOTIDE SEQUENCE [LARGE SCALE GENOMIC DNA]</scope>
    <source>
        <strain evidence="2">JCM 16908</strain>
    </source>
</reference>
<dbReference type="Proteomes" id="UP001500888">
    <property type="component" value="Unassembled WGS sequence"/>
</dbReference>
<sequence>MCREKITQYNLTDRSVPWDAKPQRRVLPVTELETKNPVMNLQDAGCRLTAAPAGGLPGRRRSV</sequence>
<evidence type="ECO:0000313" key="2">
    <source>
        <dbReference type="Proteomes" id="UP001500888"/>
    </source>
</evidence>
<keyword evidence="2" id="KW-1185">Reference proteome</keyword>
<dbReference type="EMBL" id="BAAAZR010000006">
    <property type="protein sequence ID" value="GAA3808650.1"/>
    <property type="molecule type" value="Genomic_DNA"/>
</dbReference>
<comment type="caution">
    <text evidence="1">The sequence shown here is derived from an EMBL/GenBank/DDBJ whole genome shotgun (WGS) entry which is preliminary data.</text>
</comment>